<keyword evidence="12 14" id="KW-0472">Membrane</keyword>
<dbReference type="Pfam" id="PF02421">
    <property type="entry name" value="FeoB_N"/>
    <property type="match status" value="1"/>
</dbReference>
<evidence type="ECO:0000256" key="11">
    <source>
        <dbReference type="ARBA" id="ARBA00023134"/>
    </source>
</evidence>
<comment type="subcellular location">
    <subcellularLocation>
        <location evidence="2 14">Cell membrane</location>
        <topology evidence="2 14">Multi-pass membrane protein</topology>
    </subcellularLocation>
</comment>
<evidence type="ECO:0000256" key="9">
    <source>
        <dbReference type="ARBA" id="ARBA00023004"/>
    </source>
</evidence>
<dbReference type="NCBIfam" id="TIGR00231">
    <property type="entry name" value="small_GTP"/>
    <property type="match status" value="1"/>
</dbReference>
<feature type="transmembrane region" description="Helical" evidence="14">
    <location>
        <begin position="298"/>
        <end position="320"/>
    </location>
</feature>
<comment type="similarity">
    <text evidence="14">Belongs to the TRAFAC class TrmE-Era-EngA-EngB-Septin-like GTPase superfamily. FeoB GTPase (TC 9.A.8) family.</text>
</comment>
<comment type="function">
    <text evidence="1 14">Probable transporter of a GTP-driven Fe(2+) uptake system.</text>
</comment>
<dbReference type="InterPro" id="IPR011640">
    <property type="entry name" value="Fe2_transport_prot_B_C"/>
</dbReference>
<dbReference type="CDD" id="cd01879">
    <property type="entry name" value="FeoB"/>
    <property type="match status" value="1"/>
</dbReference>
<dbReference type="InterPro" id="IPR030389">
    <property type="entry name" value="G_FEOB_dom"/>
</dbReference>
<evidence type="ECO:0000313" key="17">
    <source>
        <dbReference type="EMBL" id="MBC8598582.1"/>
    </source>
</evidence>
<dbReference type="RefSeq" id="WP_262427163.1">
    <property type="nucleotide sequence ID" value="NZ_JACRTJ010000012.1"/>
</dbReference>
<evidence type="ECO:0000256" key="7">
    <source>
        <dbReference type="ARBA" id="ARBA00022741"/>
    </source>
</evidence>
<evidence type="ECO:0000256" key="13">
    <source>
        <dbReference type="NCBIfam" id="TIGR00437"/>
    </source>
</evidence>
<feature type="domain" description="FeoB-type G" evidence="16">
    <location>
        <begin position="5"/>
        <end position="168"/>
    </location>
</feature>
<dbReference type="Gene3D" id="3.40.50.300">
    <property type="entry name" value="P-loop containing nucleotide triphosphate hydrolases"/>
    <property type="match status" value="1"/>
</dbReference>
<evidence type="ECO:0000256" key="5">
    <source>
        <dbReference type="ARBA" id="ARBA00022496"/>
    </source>
</evidence>
<evidence type="ECO:0000256" key="1">
    <source>
        <dbReference type="ARBA" id="ARBA00003926"/>
    </source>
</evidence>
<dbReference type="SUPFAM" id="SSF52540">
    <property type="entry name" value="P-loop containing nucleoside triphosphate hydrolases"/>
    <property type="match status" value="1"/>
</dbReference>
<feature type="transmembrane region" description="Helical" evidence="14">
    <location>
        <begin position="588"/>
        <end position="612"/>
    </location>
</feature>
<dbReference type="NCBIfam" id="TIGR00437">
    <property type="entry name" value="feoB"/>
    <property type="match status" value="1"/>
</dbReference>
<reference evidence="17 18" key="1">
    <citation type="submission" date="2020-08" db="EMBL/GenBank/DDBJ databases">
        <title>Genome public.</title>
        <authorList>
            <person name="Liu C."/>
            <person name="Sun Q."/>
        </authorList>
    </citation>
    <scope>NUCLEOTIDE SEQUENCE [LARGE SCALE GENOMIC DNA]</scope>
    <source>
        <strain evidence="17 18">BX10</strain>
    </source>
</reference>
<dbReference type="InterPro" id="IPR003373">
    <property type="entry name" value="Fe2_transport_prot-B"/>
</dbReference>
<feature type="transmembrane region" description="Helical" evidence="14">
    <location>
        <begin position="410"/>
        <end position="431"/>
    </location>
</feature>
<feature type="transmembrane region" description="Helical" evidence="14">
    <location>
        <begin position="268"/>
        <end position="291"/>
    </location>
</feature>
<keyword evidence="10" id="KW-0406">Ion transport</keyword>
<feature type="transmembrane region" description="Helical" evidence="14">
    <location>
        <begin position="379"/>
        <end position="398"/>
    </location>
</feature>
<dbReference type="Pfam" id="PF07664">
    <property type="entry name" value="FeoB_C"/>
    <property type="match status" value="1"/>
</dbReference>
<evidence type="ECO:0000256" key="2">
    <source>
        <dbReference type="ARBA" id="ARBA00004651"/>
    </source>
</evidence>
<evidence type="ECO:0000256" key="12">
    <source>
        <dbReference type="ARBA" id="ARBA00023136"/>
    </source>
</evidence>
<gene>
    <name evidence="17" type="primary">feoB</name>
    <name evidence="17" type="ORF">H8708_04935</name>
</gene>
<evidence type="ECO:0000313" key="18">
    <source>
        <dbReference type="Proteomes" id="UP000647491"/>
    </source>
</evidence>
<keyword evidence="7" id="KW-0547">Nucleotide-binding</keyword>
<dbReference type="EMBL" id="JACRTJ010000012">
    <property type="protein sequence ID" value="MBC8598582.1"/>
    <property type="molecule type" value="Genomic_DNA"/>
</dbReference>
<keyword evidence="18" id="KW-1185">Reference proteome</keyword>
<evidence type="ECO:0000256" key="10">
    <source>
        <dbReference type="ARBA" id="ARBA00023065"/>
    </source>
</evidence>
<evidence type="ECO:0000259" key="16">
    <source>
        <dbReference type="PROSITE" id="PS51711"/>
    </source>
</evidence>
<comment type="caution">
    <text evidence="17">The sequence shown here is derived from an EMBL/GenBank/DDBJ whole genome shotgun (WGS) entry which is preliminary data.</text>
</comment>
<dbReference type="InterPro" id="IPR050860">
    <property type="entry name" value="FeoB_GTPase"/>
</dbReference>
<protein>
    <recommendedName>
        <fullName evidence="13 14">Ferrous iron transport protein B</fullName>
    </recommendedName>
</protein>
<keyword evidence="4" id="KW-1003">Cell membrane</keyword>
<organism evidence="17 18">
    <name type="scientific">Enterocloster hominis</name>
    <name type="common">ex Liu et al. 2021</name>
    <dbReference type="NCBI Taxonomy" id="2763663"/>
    <lineage>
        <taxon>Bacteria</taxon>
        <taxon>Bacillati</taxon>
        <taxon>Bacillota</taxon>
        <taxon>Clostridia</taxon>
        <taxon>Lachnospirales</taxon>
        <taxon>Lachnospiraceae</taxon>
        <taxon>Enterocloster</taxon>
    </lineage>
</organism>
<feature type="transmembrane region" description="Helical" evidence="14">
    <location>
        <begin position="529"/>
        <end position="547"/>
    </location>
</feature>
<dbReference type="PROSITE" id="PS51711">
    <property type="entry name" value="G_FEOB"/>
    <property type="match status" value="1"/>
</dbReference>
<keyword evidence="11 14" id="KW-0342">GTP-binding</keyword>
<dbReference type="InterPro" id="IPR011642">
    <property type="entry name" value="Gate_dom"/>
</dbReference>
<feature type="transmembrane region" description="Helical" evidence="14">
    <location>
        <begin position="437"/>
        <end position="458"/>
    </location>
</feature>
<dbReference type="InterPro" id="IPR027417">
    <property type="entry name" value="P-loop_NTPase"/>
</dbReference>
<proteinExistence type="inferred from homology"/>
<feature type="transmembrane region" description="Helical" evidence="14">
    <location>
        <begin position="500"/>
        <end position="517"/>
    </location>
</feature>
<evidence type="ECO:0000256" key="3">
    <source>
        <dbReference type="ARBA" id="ARBA00022448"/>
    </source>
</evidence>
<feature type="region of interest" description="Disordered" evidence="15">
    <location>
        <begin position="194"/>
        <end position="213"/>
    </location>
</feature>
<dbReference type="PANTHER" id="PTHR43185">
    <property type="entry name" value="FERROUS IRON TRANSPORT PROTEIN B"/>
    <property type="match status" value="1"/>
</dbReference>
<dbReference type="InterPro" id="IPR005225">
    <property type="entry name" value="Small_GTP-bd"/>
</dbReference>
<evidence type="ECO:0000256" key="15">
    <source>
        <dbReference type="SAM" id="MobiDB-lite"/>
    </source>
</evidence>
<keyword evidence="3 14" id="KW-0813">Transport</keyword>
<keyword evidence="9 14" id="KW-0408">Iron</keyword>
<evidence type="ECO:0000256" key="6">
    <source>
        <dbReference type="ARBA" id="ARBA00022692"/>
    </source>
</evidence>
<keyword evidence="5 14" id="KW-0410">Iron transport</keyword>
<evidence type="ECO:0000256" key="4">
    <source>
        <dbReference type="ARBA" id="ARBA00022475"/>
    </source>
</evidence>
<feature type="transmembrane region" description="Helical" evidence="14">
    <location>
        <begin position="633"/>
        <end position="654"/>
    </location>
</feature>
<feature type="transmembrane region" description="Helical" evidence="14">
    <location>
        <begin position="326"/>
        <end position="349"/>
    </location>
</feature>
<dbReference type="PANTHER" id="PTHR43185:SF1">
    <property type="entry name" value="FE(2+) TRANSPORTER FEOB"/>
    <property type="match status" value="1"/>
</dbReference>
<dbReference type="Proteomes" id="UP000647491">
    <property type="component" value="Unassembled WGS sequence"/>
</dbReference>
<name>A0ABR7NR35_9FIRM</name>
<evidence type="ECO:0000256" key="14">
    <source>
        <dbReference type="RuleBase" id="RU362098"/>
    </source>
</evidence>
<dbReference type="Pfam" id="PF07670">
    <property type="entry name" value="Gate"/>
    <property type="match status" value="2"/>
</dbReference>
<keyword evidence="8 14" id="KW-1133">Transmembrane helix</keyword>
<keyword evidence="6 14" id="KW-0812">Transmembrane</keyword>
<accession>A0ABR7NR35</accession>
<sequence length="661" mass="70633">MGAESVTVCFTGNPNCGKTTLFNAYTGAGKKTANWPGVTVALSEGSLMHRGRLVHLVDTPGIYSLDPYTMEETVTRQCIRDQKADVIIHVADALLLERSLFLTMQLLAEGKPLVLALNMMDLVRERGMDIDIGRLSRLLGGIPVIPVSARRRTGLEELMDAAVEAARARRMADGSGRFVSGARYSVYRSHSAHSDGPAYGDGPSGSGGSWHGPVSARELHDRARRFAAACIRYRGSPAQNKRNTDPSVGRVLDSFTDRADRLLAHPVWGIPIFFGILALVFFLTFSAGGFLRGYFERGLAMLSAYILELLGRCRVSGWIISLVSDGILAGVGGVLGFLPNISILFLALAFLEDSGYMARIAWIMNGTMASAGLSGKAVLPVLLGFGCTVPAVLASRILENEKDRRRTILMTPFMSCSARLPVYVLFTGMFFPEASAAVIGGLYVLGVLAALGTAWAAWKAGREEPYEDILLMELPEYRWPDLGTVVSCAWERVRDYLEKAGTTIFLASLVLWFFLHLGPQGAAWDVSESFAAVLGRGLAPVLVPAGLGAWQTAVALLTGLSAKEVVVSSFFILYGAGNRGAGGGHEALAASLAAGGFTGASALALLVFCLLYTPCAAAMGAIKQETGSLRWTVGLAVYQLFLAWICAVLVYQAASRIPGLG</sequence>
<evidence type="ECO:0000256" key="8">
    <source>
        <dbReference type="ARBA" id="ARBA00022989"/>
    </source>
</evidence>